<feature type="region of interest" description="Disordered" evidence="5">
    <location>
        <begin position="1"/>
        <end position="39"/>
    </location>
</feature>
<dbReference type="InterPro" id="IPR020846">
    <property type="entry name" value="MFS_dom"/>
</dbReference>
<evidence type="ECO:0000256" key="3">
    <source>
        <dbReference type="ARBA" id="ARBA00022989"/>
    </source>
</evidence>
<dbReference type="InterPro" id="IPR036259">
    <property type="entry name" value="MFS_trans_sf"/>
</dbReference>
<dbReference type="GO" id="GO:0022857">
    <property type="term" value="F:transmembrane transporter activity"/>
    <property type="evidence" value="ECO:0007669"/>
    <property type="project" value="InterPro"/>
</dbReference>
<evidence type="ECO:0000256" key="1">
    <source>
        <dbReference type="ARBA" id="ARBA00004141"/>
    </source>
</evidence>
<dbReference type="PROSITE" id="PS50850">
    <property type="entry name" value="MFS"/>
    <property type="match status" value="1"/>
</dbReference>
<keyword evidence="2 6" id="KW-0812">Transmembrane</keyword>
<dbReference type="AlphaFoldDB" id="A0A4Y8CJK4"/>
<accession>A0A4Y8CJK4</accession>
<sequence>MAASQDIAKRDLSSMGGEKDAQNNAAEELRDVESDAESMDTKAGSIWTIMGSAMANYSDGYQQGLASSTNVVFNHLLGTKIYTSTIQTRISNALLVGSVIGILILGYTSDKFSRKGGMLFTSALVIIGSLLSTLAFQVQPT</sequence>
<keyword evidence="9" id="KW-1185">Reference proteome</keyword>
<dbReference type="SUPFAM" id="SSF103473">
    <property type="entry name" value="MFS general substrate transporter"/>
    <property type="match status" value="1"/>
</dbReference>
<proteinExistence type="predicted"/>
<dbReference type="EMBL" id="PHWZ01000566">
    <property type="protein sequence ID" value="TEY35986.1"/>
    <property type="molecule type" value="Genomic_DNA"/>
</dbReference>
<evidence type="ECO:0000259" key="7">
    <source>
        <dbReference type="PROSITE" id="PS50850"/>
    </source>
</evidence>
<feature type="domain" description="Major facilitator superfamily (MFS) profile" evidence="7">
    <location>
        <begin position="48"/>
        <end position="141"/>
    </location>
</feature>
<dbReference type="Proteomes" id="UP000297299">
    <property type="component" value="Unassembled WGS sequence"/>
</dbReference>
<evidence type="ECO:0000313" key="9">
    <source>
        <dbReference type="Proteomes" id="UP000297299"/>
    </source>
</evidence>
<dbReference type="STRING" id="38488.A0A4Y8CJK4"/>
<dbReference type="Pfam" id="PF00083">
    <property type="entry name" value="Sugar_tr"/>
    <property type="match status" value="1"/>
</dbReference>
<protein>
    <recommendedName>
        <fullName evidence="7">Major facilitator superfamily (MFS) profile domain-containing protein</fullName>
    </recommendedName>
</protein>
<dbReference type="OrthoDB" id="2153661at2759"/>
<evidence type="ECO:0000256" key="5">
    <source>
        <dbReference type="SAM" id="MobiDB-lite"/>
    </source>
</evidence>
<reference evidence="8 9" key="1">
    <citation type="submission" date="2017-11" db="EMBL/GenBank/DDBJ databases">
        <title>Comparative genomics of Botrytis spp.</title>
        <authorList>
            <person name="Valero-Jimenez C.A."/>
            <person name="Tapia P."/>
            <person name="Veloso J."/>
            <person name="Silva-Moreno E."/>
            <person name="Staats M."/>
            <person name="Valdes J.H."/>
            <person name="Van Kan J.A.L."/>
        </authorList>
    </citation>
    <scope>NUCLEOTIDE SEQUENCE [LARGE SCALE GENOMIC DNA]</scope>
    <source>
        <strain evidence="8 9">MUCL2830</strain>
    </source>
</reference>
<keyword evidence="4 6" id="KW-0472">Membrane</keyword>
<feature type="compositionally biased region" description="Basic and acidic residues" evidence="5">
    <location>
        <begin position="7"/>
        <end position="33"/>
    </location>
</feature>
<keyword evidence="3 6" id="KW-1133">Transmembrane helix</keyword>
<evidence type="ECO:0000313" key="8">
    <source>
        <dbReference type="EMBL" id="TEY35986.1"/>
    </source>
</evidence>
<comment type="caution">
    <text evidence="8">The sequence shown here is derived from an EMBL/GenBank/DDBJ whole genome shotgun (WGS) entry which is preliminary data.</text>
</comment>
<gene>
    <name evidence="8" type="ORF">BOTCAL_0568g00020</name>
</gene>
<dbReference type="InterPro" id="IPR005828">
    <property type="entry name" value="MFS_sugar_transport-like"/>
</dbReference>
<evidence type="ECO:0000256" key="6">
    <source>
        <dbReference type="SAM" id="Phobius"/>
    </source>
</evidence>
<name>A0A4Y8CJK4_9HELO</name>
<evidence type="ECO:0000256" key="2">
    <source>
        <dbReference type="ARBA" id="ARBA00022692"/>
    </source>
</evidence>
<organism evidence="8 9">
    <name type="scientific">Botryotinia calthae</name>
    <dbReference type="NCBI Taxonomy" id="38488"/>
    <lineage>
        <taxon>Eukaryota</taxon>
        <taxon>Fungi</taxon>
        <taxon>Dikarya</taxon>
        <taxon>Ascomycota</taxon>
        <taxon>Pezizomycotina</taxon>
        <taxon>Leotiomycetes</taxon>
        <taxon>Helotiales</taxon>
        <taxon>Sclerotiniaceae</taxon>
        <taxon>Botryotinia</taxon>
    </lineage>
</organism>
<feature type="transmembrane region" description="Helical" evidence="6">
    <location>
        <begin position="119"/>
        <end position="138"/>
    </location>
</feature>
<comment type="subcellular location">
    <subcellularLocation>
        <location evidence="1">Membrane</location>
        <topology evidence="1">Multi-pass membrane protein</topology>
    </subcellularLocation>
</comment>
<dbReference type="GO" id="GO:0016020">
    <property type="term" value="C:membrane"/>
    <property type="evidence" value="ECO:0007669"/>
    <property type="project" value="UniProtKB-SubCell"/>
</dbReference>
<feature type="transmembrane region" description="Helical" evidence="6">
    <location>
        <begin position="90"/>
        <end position="107"/>
    </location>
</feature>
<dbReference type="Gene3D" id="1.20.1250.20">
    <property type="entry name" value="MFS general substrate transporter like domains"/>
    <property type="match status" value="1"/>
</dbReference>
<evidence type="ECO:0000256" key="4">
    <source>
        <dbReference type="ARBA" id="ARBA00023136"/>
    </source>
</evidence>